<dbReference type="PANTHER" id="PTHR31609:SF1">
    <property type="entry name" value="CARBOHYDRATE DEACETYLASE"/>
    <property type="match status" value="1"/>
</dbReference>
<dbReference type="InterPro" id="IPR011330">
    <property type="entry name" value="Glyco_hydro/deAcase_b/a-brl"/>
</dbReference>
<name>A0ABW4BFU1_9LACO</name>
<evidence type="ECO:0000313" key="6">
    <source>
        <dbReference type="EMBL" id="MFD1398928.1"/>
    </source>
</evidence>
<evidence type="ECO:0000313" key="7">
    <source>
        <dbReference type="Proteomes" id="UP001597199"/>
    </source>
</evidence>
<keyword evidence="5" id="KW-0119">Carbohydrate metabolism</keyword>
<dbReference type="Proteomes" id="UP001597199">
    <property type="component" value="Unassembled WGS sequence"/>
</dbReference>
<comment type="cofactor">
    <cofactor evidence="1">
        <name>Mg(2+)</name>
        <dbReference type="ChEBI" id="CHEBI:18420"/>
    </cofactor>
</comment>
<dbReference type="RefSeq" id="WP_204118470.1">
    <property type="nucleotide sequence ID" value="NZ_BOLV01000005.1"/>
</dbReference>
<dbReference type="Pfam" id="PF04794">
    <property type="entry name" value="YdjC"/>
    <property type="match status" value="1"/>
</dbReference>
<dbReference type="SUPFAM" id="SSF88713">
    <property type="entry name" value="Glycoside hydrolase/deacetylase"/>
    <property type="match status" value="1"/>
</dbReference>
<evidence type="ECO:0000256" key="2">
    <source>
        <dbReference type="ARBA" id="ARBA00022723"/>
    </source>
</evidence>
<dbReference type="InterPro" id="IPR006879">
    <property type="entry name" value="YdjC-like"/>
</dbReference>
<dbReference type="EMBL" id="JBHTOA010000025">
    <property type="protein sequence ID" value="MFD1398928.1"/>
    <property type="molecule type" value="Genomic_DNA"/>
</dbReference>
<protein>
    <submittedName>
        <fullName evidence="6">Carbohydrate deacetylase</fullName>
    </submittedName>
</protein>
<evidence type="ECO:0000256" key="3">
    <source>
        <dbReference type="ARBA" id="ARBA00022801"/>
    </source>
</evidence>
<keyword evidence="7" id="KW-1185">Reference proteome</keyword>
<organism evidence="6 7">
    <name type="scientific">Lacticaseibacillus suilingensis</name>
    <dbReference type="NCBI Taxonomy" id="2799577"/>
    <lineage>
        <taxon>Bacteria</taxon>
        <taxon>Bacillati</taxon>
        <taxon>Bacillota</taxon>
        <taxon>Bacilli</taxon>
        <taxon>Lactobacillales</taxon>
        <taxon>Lactobacillaceae</taxon>
        <taxon>Lacticaseibacillus</taxon>
    </lineage>
</organism>
<keyword evidence="4" id="KW-0460">Magnesium</keyword>
<sequence>MKQVIVEADDFGLTPAIAKTILALLDQGVVTATNCMPTMPGFQDSMQLAEAAGRTQMGIHLIIDRHLPASSPEQIASLVDERGYLLAFDQFTARLAIGEINLGELASELRQQIKLAQRFGVTIDHITTHKNFELLSPAVFDVVSQLAQETGLPLRHNLVAGQQSKLWGMLKTRSITAPTQALGLRHTADDLKTVAAAIKALPEASTLALITHPGTPSSLLAQRSSLNEDRALDRQWLVDPWQTYLAAHTDVKISGYQRL</sequence>
<dbReference type="PANTHER" id="PTHR31609">
    <property type="entry name" value="YDJC DEACETYLASE FAMILY MEMBER"/>
    <property type="match status" value="1"/>
</dbReference>
<evidence type="ECO:0000256" key="5">
    <source>
        <dbReference type="ARBA" id="ARBA00023277"/>
    </source>
</evidence>
<reference evidence="7" key="1">
    <citation type="journal article" date="2019" name="Int. J. Syst. Evol. Microbiol.">
        <title>The Global Catalogue of Microorganisms (GCM) 10K type strain sequencing project: providing services to taxonomists for standard genome sequencing and annotation.</title>
        <authorList>
            <consortium name="The Broad Institute Genomics Platform"/>
            <consortium name="The Broad Institute Genome Sequencing Center for Infectious Disease"/>
            <person name="Wu L."/>
            <person name="Ma J."/>
        </authorList>
    </citation>
    <scope>NUCLEOTIDE SEQUENCE [LARGE SCALE GENOMIC DNA]</scope>
    <source>
        <strain evidence="7">CCM 9110</strain>
    </source>
</reference>
<evidence type="ECO:0000256" key="4">
    <source>
        <dbReference type="ARBA" id="ARBA00022842"/>
    </source>
</evidence>
<gene>
    <name evidence="6" type="ORF">ACFQ41_06365</name>
</gene>
<dbReference type="Gene3D" id="3.20.20.370">
    <property type="entry name" value="Glycoside hydrolase/deacetylase"/>
    <property type="match status" value="1"/>
</dbReference>
<accession>A0ABW4BFU1</accession>
<comment type="caution">
    <text evidence="6">The sequence shown here is derived from an EMBL/GenBank/DDBJ whole genome shotgun (WGS) entry which is preliminary data.</text>
</comment>
<evidence type="ECO:0000256" key="1">
    <source>
        <dbReference type="ARBA" id="ARBA00001946"/>
    </source>
</evidence>
<keyword evidence="2" id="KW-0479">Metal-binding</keyword>
<proteinExistence type="predicted"/>
<keyword evidence="3" id="KW-0378">Hydrolase</keyword>